<name>A0AAN9K2G9_CANGL</name>
<gene>
    <name evidence="2" type="ORF">VNO77_41996</name>
</gene>
<organism evidence="2 3">
    <name type="scientific">Canavalia gladiata</name>
    <name type="common">Sword bean</name>
    <name type="synonym">Dolichos gladiatus</name>
    <dbReference type="NCBI Taxonomy" id="3824"/>
    <lineage>
        <taxon>Eukaryota</taxon>
        <taxon>Viridiplantae</taxon>
        <taxon>Streptophyta</taxon>
        <taxon>Embryophyta</taxon>
        <taxon>Tracheophyta</taxon>
        <taxon>Spermatophyta</taxon>
        <taxon>Magnoliopsida</taxon>
        <taxon>eudicotyledons</taxon>
        <taxon>Gunneridae</taxon>
        <taxon>Pentapetalae</taxon>
        <taxon>rosids</taxon>
        <taxon>fabids</taxon>
        <taxon>Fabales</taxon>
        <taxon>Fabaceae</taxon>
        <taxon>Papilionoideae</taxon>
        <taxon>50 kb inversion clade</taxon>
        <taxon>NPAAA clade</taxon>
        <taxon>indigoferoid/millettioid clade</taxon>
        <taxon>Phaseoleae</taxon>
        <taxon>Canavalia</taxon>
    </lineage>
</organism>
<comment type="caution">
    <text evidence="2">The sequence shown here is derived from an EMBL/GenBank/DDBJ whole genome shotgun (WGS) entry which is preliminary data.</text>
</comment>
<reference evidence="2 3" key="1">
    <citation type="submission" date="2024-01" db="EMBL/GenBank/DDBJ databases">
        <title>The genomes of 5 underutilized Papilionoideae crops provide insights into root nodulation and disease resistanc.</title>
        <authorList>
            <person name="Jiang F."/>
        </authorList>
    </citation>
    <scope>NUCLEOTIDE SEQUENCE [LARGE SCALE GENOMIC DNA]</scope>
    <source>
        <strain evidence="2">LVBAO_FW01</strain>
        <tissue evidence="2">Leaves</tissue>
    </source>
</reference>
<dbReference type="AlphaFoldDB" id="A0AAN9K2G9"/>
<evidence type="ECO:0000313" key="2">
    <source>
        <dbReference type="EMBL" id="KAK7308392.1"/>
    </source>
</evidence>
<evidence type="ECO:0000256" key="1">
    <source>
        <dbReference type="SAM" id="MobiDB-lite"/>
    </source>
</evidence>
<dbReference type="Proteomes" id="UP001367508">
    <property type="component" value="Unassembled WGS sequence"/>
</dbReference>
<keyword evidence="3" id="KW-1185">Reference proteome</keyword>
<evidence type="ECO:0000313" key="3">
    <source>
        <dbReference type="Proteomes" id="UP001367508"/>
    </source>
</evidence>
<feature type="compositionally biased region" description="Basic residues" evidence="1">
    <location>
        <begin position="252"/>
        <end position="261"/>
    </location>
</feature>
<sequence>MIVALVDYEKIENDDDGDDSSSDDDLAESPRIILRKETVYKANHSAYGDGHLFIKKSIAQLTVDMLVKSLAHASHGVPYPLNGWLTAQLKYIPFLRSCQNIQNMQYLTDVVVGLATKSSHGGRREKKSALLHEPIVSKVGDGFSLGDRREHKQEECLKVLTRCIRLQLTRWCNYHGSYKAERQAGISTVLCRIGWDDICERTDMKPCSAHALIALPNACGWARQHVLNGLIQHKKMDQAATGPRTPTEMVQPHRHIQGNET</sequence>
<dbReference type="EMBL" id="JAYMYQ010000010">
    <property type="protein sequence ID" value="KAK7308392.1"/>
    <property type="molecule type" value="Genomic_DNA"/>
</dbReference>
<proteinExistence type="predicted"/>
<accession>A0AAN9K2G9</accession>
<feature type="region of interest" description="Disordered" evidence="1">
    <location>
        <begin position="239"/>
        <end position="261"/>
    </location>
</feature>
<protein>
    <submittedName>
        <fullName evidence="2">Uncharacterized protein</fullName>
    </submittedName>
</protein>